<dbReference type="RefSeq" id="WP_208925238.1">
    <property type="nucleotide sequence ID" value="NZ_JAYFNZ010000022.1"/>
</dbReference>
<dbReference type="HAMAP" id="MF_01659">
    <property type="entry name" value="MenD"/>
    <property type="match status" value="1"/>
</dbReference>
<dbReference type="InterPro" id="IPR011766">
    <property type="entry name" value="TPP_enzyme_TPP-bd"/>
</dbReference>
<dbReference type="PANTHER" id="PTHR42916:SF1">
    <property type="entry name" value="PROTEIN PHYLLO, CHLOROPLASTIC"/>
    <property type="match status" value="1"/>
</dbReference>
<comment type="cofactor">
    <cofactor evidence="7">
        <name>thiamine diphosphate</name>
        <dbReference type="ChEBI" id="CHEBI:58937"/>
    </cofactor>
    <text evidence="7">Binds 1 thiamine pyrophosphate per subunit.</text>
</comment>
<dbReference type="SUPFAM" id="SSF52467">
    <property type="entry name" value="DHS-like NAD/FAD-binding domain"/>
    <property type="match status" value="1"/>
</dbReference>
<dbReference type="PATRIC" id="fig|49338.4.peg.666"/>
<gene>
    <name evidence="7" type="primary">menD</name>
    <name evidence="11" type="ORF">DPCES_0625</name>
</gene>
<keyword evidence="4 7" id="KW-0460">Magnesium</keyword>
<dbReference type="NCBIfam" id="TIGR00173">
    <property type="entry name" value="menD"/>
    <property type="match status" value="1"/>
</dbReference>
<dbReference type="EMBL" id="LK996017">
    <property type="protein sequence ID" value="CDX00512.1"/>
    <property type="molecule type" value="Genomic_DNA"/>
</dbReference>
<evidence type="ECO:0000313" key="11">
    <source>
        <dbReference type="EMBL" id="CDX00512.1"/>
    </source>
</evidence>
<dbReference type="GO" id="GO:0009234">
    <property type="term" value="P:menaquinone biosynthetic process"/>
    <property type="evidence" value="ECO:0007669"/>
    <property type="project" value="UniProtKB-UniRule"/>
</dbReference>
<dbReference type="InterPro" id="IPR012001">
    <property type="entry name" value="Thiamin_PyroP_enz_TPP-bd_dom"/>
</dbReference>
<proteinExistence type="inferred from homology"/>
<keyword evidence="3 7" id="KW-0479">Metal-binding</keyword>
<dbReference type="PANTHER" id="PTHR42916">
    <property type="entry name" value="2-SUCCINYL-5-ENOLPYRUVYL-6-HYDROXY-3-CYCLOHEXENE-1-CARBOXYLATE SYNTHASE"/>
    <property type="match status" value="1"/>
</dbReference>
<dbReference type="AlphaFoldDB" id="A0A098AWK8"/>
<keyword evidence="2 7" id="KW-0808">Transferase</keyword>
<keyword evidence="1 7" id="KW-0474">Menaquinone biosynthesis</keyword>
<name>A0A098AWK8_DESHA</name>
<dbReference type="GO" id="GO:0070204">
    <property type="term" value="F:2-succinyl-5-enolpyruvyl-6-hydroxy-3-cyclohexene-1-carboxylic-acid synthase activity"/>
    <property type="evidence" value="ECO:0007669"/>
    <property type="project" value="UniProtKB-UniRule"/>
</dbReference>
<dbReference type="Gene3D" id="3.40.50.970">
    <property type="match status" value="2"/>
</dbReference>
<comment type="subunit">
    <text evidence="7">Homodimer.</text>
</comment>
<organism evidence="11">
    <name type="scientific">Desulfitobacterium hafniense</name>
    <name type="common">Desulfitobacterium frappieri</name>
    <dbReference type="NCBI Taxonomy" id="49338"/>
    <lineage>
        <taxon>Bacteria</taxon>
        <taxon>Bacillati</taxon>
        <taxon>Bacillota</taxon>
        <taxon>Clostridia</taxon>
        <taxon>Eubacteriales</taxon>
        <taxon>Desulfitobacteriaceae</taxon>
        <taxon>Desulfitobacterium</taxon>
    </lineage>
</organism>
<dbReference type="GO" id="GO:0030976">
    <property type="term" value="F:thiamine pyrophosphate binding"/>
    <property type="evidence" value="ECO:0007669"/>
    <property type="project" value="UniProtKB-UniRule"/>
</dbReference>
<evidence type="ECO:0000259" key="8">
    <source>
        <dbReference type="Pfam" id="PF02775"/>
    </source>
</evidence>
<keyword evidence="6 7" id="KW-0464">Manganese</keyword>
<comment type="function">
    <text evidence="7">Catalyzes the thiamine diphosphate-dependent decarboxylation of 2-oxoglutarate and the subsequent addition of the resulting succinic semialdehyde-thiamine pyrophosphate anion to isochorismate to yield 2-succinyl-5-enolpyruvyl-6-hydroxy-3-cyclohexene-1-carboxylate (SEPHCHC).</text>
</comment>
<evidence type="ECO:0000256" key="1">
    <source>
        <dbReference type="ARBA" id="ARBA00022428"/>
    </source>
</evidence>
<dbReference type="Pfam" id="PF02775">
    <property type="entry name" value="TPP_enzyme_C"/>
    <property type="match status" value="1"/>
</dbReference>
<dbReference type="GO" id="GO:0000287">
    <property type="term" value="F:magnesium ion binding"/>
    <property type="evidence" value="ECO:0007669"/>
    <property type="project" value="UniProtKB-UniRule"/>
</dbReference>
<dbReference type="InterPro" id="IPR032264">
    <property type="entry name" value="MenD_middle"/>
</dbReference>
<feature type="domain" description="Thiamine pyrophosphate enzyme N-terminal TPP-binding" evidence="9">
    <location>
        <begin position="6"/>
        <end position="117"/>
    </location>
</feature>
<accession>A0A098AWK8</accession>
<keyword evidence="5 7" id="KW-0786">Thiamine pyrophosphate</keyword>
<dbReference type="GO" id="GO:0030145">
    <property type="term" value="F:manganese ion binding"/>
    <property type="evidence" value="ECO:0007669"/>
    <property type="project" value="UniProtKB-UniRule"/>
</dbReference>
<dbReference type="SUPFAM" id="SSF52518">
    <property type="entry name" value="Thiamin diphosphate-binding fold (THDP-binding)"/>
    <property type="match status" value="2"/>
</dbReference>
<evidence type="ECO:0000256" key="5">
    <source>
        <dbReference type="ARBA" id="ARBA00023052"/>
    </source>
</evidence>
<sequence length="550" mass="62052">MTNYIAALVDELYQLGVREAVISPGSRSTPLSVLFCEYGFQVYVGIDERSAGFFALGIAKEKERPVVLVCSSGSAVAHYFPAIVEAKHSHVPLIVLTADRPPELRQVGAPQTIDQIKFYHDYAKYFEELALPEEREGMYRYVRGVMRKAYVSSLDQGYGVAHINIPLREPLSPDLDGVDFTAGRLDYPFAWKTGEKGLTMDSSVFQDKKGIIICGGDPYADYHREVLELAERLKAPLLADPLANFRNDDHPLIMDCYDAFLKSDAVKVELKPEFIIHFGQTPVSKRLQNFTAMHQDVLYFQVNDYFQYRDPSLSISRYLVASPKAFARSVKVHNTDDGYSGRWQHYQARMRRRLNLAQDEEELFEGKLVQKLQDSLPEGSRLFVANSMAIRDVDYFLEARRQRIKVLGNRGANGIDGTVSTALGVATSGHPTVLLTGDLAFFHDLNGLLIGKNHGLNLIIVLLNNNGGAIFKYLPQSENKYFELLFMTPHGMDFSGLKTLYDLIYYEPVDYESFAQNFQEALTLSGVKVLNVKIDARLSKELHDRLTNLD</sequence>
<comment type="pathway">
    <text evidence="7">Quinol/quinone metabolism; menaquinone biosynthesis.</text>
</comment>
<dbReference type="Pfam" id="PF16582">
    <property type="entry name" value="TPP_enzyme_M_2"/>
    <property type="match status" value="1"/>
</dbReference>
<evidence type="ECO:0000256" key="6">
    <source>
        <dbReference type="ARBA" id="ARBA00023211"/>
    </source>
</evidence>
<evidence type="ECO:0000259" key="10">
    <source>
        <dbReference type="Pfam" id="PF16582"/>
    </source>
</evidence>
<evidence type="ECO:0000256" key="7">
    <source>
        <dbReference type="HAMAP-Rule" id="MF_01659"/>
    </source>
</evidence>
<dbReference type="Gene3D" id="3.40.50.1220">
    <property type="entry name" value="TPP-binding domain"/>
    <property type="match status" value="1"/>
</dbReference>
<dbReference type="InterPro" id="IPR029035">
    <property type="entry name" value="DHS-like_NAD/FAD-binding_dom"/>
</dbReference>
<dbReference type="InterPro" id="IPR029061">
    <property type="entry name" value="THDP-binding"/>
</dbReference>
<evidence type="ECO:0000256" key="2">
    <source>
        <dbReference type="ARBA" id="ARBA00022679"/>
    </source>
</evidence>
<comment type="cofactor">
    <cofactor evidence="7">
        <name>Mg(2+)</name>
        <dbReference type="ChEBI" id="CHEBI:18420"/>
    </cofactor>
    <cofactor evidence="7">
        <name>Mn(2+)</name>
        <dbReference type="ChEBI" id="CHEBI:29035"/>
    </cofactor>
</comment>
<dbReference type="UniPathway" id="UPA00079"/>
<evidence type="ECO:0000256" key="4">
    <source>
        <dbReference type="ARBA" id="ARBA00022842"/>
    </source>
</evidence>
<evidence type="ECO:0000256" key="3">
    <source>
        <dbReference type="ARBA" id="ARBA00022723"/>
    </source>
</evidence>
<dbReference type="EC" id="2.2.1.9" evidence="7"/>
<protein>
    <recommendedName>
        <fullName evidence="7">2-succinyl-5-enolpyruvyl-6-hydroxy-3-cyclohexene-1-carboxylate synthase</fullName>
        <shortName evidence="7">SEPHCHC synthase</shortName>
        <ecNumber evidence="7">2.2.1.9</ecNumber>
    </recommendedName>
    <alternativeName>
        <fullName evidence="7">Menaquinone biosynthesis protein MenD</fullName>
    </alternativeName>
</protein>
<dbReference type="CDD" id="cd07037">
    <property type="entry name" value="TPP_PYR_MenD"/>
    <property type="match status" value="1"/>
</dbReference>
<dbReference type="Pfam" id="PF02776">
    <property type="entry name" value="TPP_enzyme_N"/>
    <property type="match status" value="1"/>
</dbReference>
<dbReference type="InterPro" id="IPR004433">
    <property type="entry name" value="MenaQ_synth_MenD"/>
</dbReference>
<comment type="pathway">
    <text evidence="7">Quinol/quinone metabolism; 1,4-dihydroxy-2-naphthoate biosynthesis; 1,4-dihydroxy-2-naphthoate from chorismate: step 2/7.</text>
</comment>
<evidence type="ECO:0000259" key="9">
    <source>
        <dbReference type="Pfam" id="PF02776"/>
    </source>
</evidence>
<comment type="similarity">
    <text evidence="7">Belongs to the TPP enzyme family. MenD subfamily.</text>
</comment>
<feature type="domain" description="Menaquinone biosynthesis protein MenD middle" evidence="10">
    <location>
        <begin position="203"/>
        <end position="384"/>
    </location>
</feature>
<dbReference type="PIRSF" id="PIRSF004983">
    <property type="entry name" value="MenD"/>
    <property type="match status" value="1"/>
</dbReference>
<comment type="catalytic activity">
    <reaction evidence="7">
        <text>isochorismate + 2-oxoglutarate + H(+) = 5-enolpyruvoyl-6-hydroxy-2-succinyl-cyclohex-3-ene-1-carboxylate + CO2</text>
        <dbReference type="Rhea" id="RHEA:25593"/>
        <dbReference type="ChEBI" id="CHEBI:15378"/>
        <dbReference type="ChEBI" id="CHEBI:16526"/>
        <dbReference type="ChEBI" id="CHEBI:16810"/>
        <dbReference type="ChEBI" id="CHEBI:29780"/>
        <dbReference type="ChEBI" id="CHEBI:58818"/>
        <dbReference type="EC" id="2.2.1.9"/>
    </reaction>
</comment>
<reference evidence="11" key="1">
    <citation type="submission" date="2014-07" db="EMBL/GenBank/DDBJ databases">
        <authorList>
            <person name="Hornung V.Bastian."/>
        </authorList>
    </citation>
    <scope>NUCLEOTIDE SEQUENCE</scope>
    <source>
        <strain evidence="11">PCE-S</strain>
    </source>
</reference>
<dbReference type="CDD" id="cd02009">
    <property type="entry name" value="TPP_SHCHC_synthase"/>
    <property type="match status" value="1"/>
</dbReference>
<dbReference type="UniPathway" id="UPA01057">
    <property type="reaction ID" value="UER00164"/>
</dbReference>
<feature type="domain" description="Thiamine pyrophosphate enzyme TPP-binding" evidence="8">
    <location>
        <begin position="417"/>
        <end position="532"/>
    </location>
</feature>